<sequence length="113" mass="12398">MDGIDRAEIEKMLAVELQRSADQTALLPGQKKISISTTLAVNERRLFIDLGRDAVPDKAGAASERQCHEFVTNAVTLLNDIVSVNGFTCTYGGKDIFYYHPEPPTSARPTSQD</sequence>
<dbReference type="EMBL" id="LYVJ01000005">
    <property type="protein sequence ID" value="OBU67985.1"/>
    <property type="molecule type" value="Genomic_DNA"/>
</dbReference>
<proteinExistence type="predicted"/>
<name>A0A1A6XZ67_STEMA</name>
<dbReference type="AlphaFoldDB" id="A0A1A6XZ67"/>
<reference evidence="1 2" key="1">
    <citation type="submission" date="2016-05" db="EMBL/GenBank/DDBJ databases">
        <title>Draft Genome Sequences of Stenotrophomonas maltophilia Strains Sm32COP, Sm41DVV, Sm46PAILV, SmF3, SmF22, SmSOFb1 and SmCVFa1, Isolated from Different Manures, in France.</title>
        <authorList>
            <person name="Nazaret S."/>
            <person name="Bodilis J."/>
        </authorList>
    </citation>
    <scope>NUCLEOTIDE SEQUENCE [LARGE SCALE GENOMIC DNA]</scope>
    <source>
        <strain evidence="1 2">Sm46PAILV</strain>
    </source>
</reference>
<evidence type="ECO:0000313" key="1">
    <source>
        <dbReference type="EMBL" id="OBU67985.1"/>
    </source>
</evidence>
<comment type="caution">
    <text evidence="1">The sequence shown here is derived from an EMBL/GenBank/DDBJ whole genome shotgun (WGS) entry which is preliminary data.</text>
</comment>
<evidence type="ECO:0000313" key="2">
    <source>
        <dbReference type="Proteomes" id="UP000092256"/>
    </source>
</evidence>
<organism evidence="1 2">
    <name type="scientific">Stenotrophomonas maltophilia</name>
    <name type="common">Pseudomonas maltophilia</name>
    <name type="synonym">Xanthomonas maltophilia</name>
    <dbReference type="NCBI Taxonomy" id="40324"/>
    <lineage>
        <taxon>Bacteria</taxon>
        <taxon>Pseudomonadati</taxon>
        <taxon>Pseudomonadota</taxon>
        <taxon>Gammaproteobacteria</taxon>
        <taxon>Lysobacterales</taxon>
        <taxon>Lysobacteraceae</taxon>
        <taxon>Stenotrophomonas</taxon>
        <taxon>Stenotrophomonas maltophilia group</taxon>
    </lineage>
</organism>
<dbReference type="Proteomes" id="UP000092256">
    <property type="component" value="Unassembled WGS sequence"/>
</dbReference>
<gene>
    <name evidence="1" type="ORF">A9K58_08440</name>
</gene>
<accession>A0A1A6XZ67</accession>
<protein>
    <submittedName>
        <fullName evidence="1">Uncharacterized protein</fullName>
    </submittedName>
</protein>